<protein>
    <submittedName>
        <fullName evidence="1">Uncharacterized protein</fullName>
    </submittedName>
</protein>
<evidence type="ECO:0000313" key="2">
    <source>
        <dbReference type="Proteomes" id="UP000694388"/>
    </source>
</evidence>
<dbReference type="GO" id="GO:0005765">
    <property type="term" value="C:lysosomal membrane"/>
    <property type="evidence" value="ECO:0007669"/>
    <property type="project" value="TreeGrafter"/>
</dbReference>
<dbReference type="GO" id="GO:0005813">
    <property type="term" value="C:centrosome"/>
    <property type="evidence" value="ECO:0007669"/>
    <property type="project" value="TreeGrafter"/>
</dbReference>
<dbReference type="InterPro" id="IPR028730">
    <property type="entry name" value="ZFYVE26"/>
</dbReference>
<name>A0A8C4QU19_EPTBU</name>
<organism evidence="1 2">
    <name type="scientific">Eptatretus burgeri</name>
    <name type="common">Inshore hagfish</name>
    <dbReference type="NCBI Taxonomy" id="7764"/>
    <lineage>
        <taxon>Eukaryota</taxon>
        <taxon>Metazoa</taxon>
        <taxon>Chordata</taxon>
        <taxon>Craniata</taxon>
        <taxon>Vertebrata</taxon>
        <taxon>Cyclostomata</taxon>
        <taxon>Myxini</taxon>
        <taxon>Myxiniformes</taxon>
        <taxon>Myxinidae</taxon>
        <taxon>Eptatretinae</taxon>
        <taxon>Eptatretus</taxon>
    </lineage>
</organism>
<dbReference type="GO" id="GO:0032266">
    <property type="term" value="F:phosphatidylinositol-3-phosphate binding"/>
    <property type="evidence" value="ECO:0007669"/>
    <property type="project" value="InterPro"/>
</dbReference>
<dbReference type="GO" id="GO:0032465">
    <property type="term" value="P:regulation of cytokinesis"/>
    <property type="evidence" value="ECO:0007669"/>
    <property type="project" value="TreeGrafter"/>
</dbReference>
<dbReference type="AlphaFoldDB" id="A0A8C4QU19"/>
<dbReference type="GO" id="GO:0000724">
    <property type="term" value="P:double-strand break repair via homologous recombination"/>
    <property type="evidence" value="ECO:0007669"/>
    <property type="project" value="InterPro"/>
</dbReference>
<evidence type="ECO:0000313" key="1">
    <source>
        <dbReference type="Ensembl" id="ENSEBUP00000020254.1"/>
    </source>
</evidence>
<keyword evidence="2" id="KW-1185">Reference proteome</keyword>
<dbReference type="GO" id="GO:0030496">
    <property type="term" value="C:midbody"/>
    <property type="evidence" value="ECO:0007669"/>
    <property type="project" value="TreeGrafter"/>
</dbReference>
<reference evidence="1" key="2">
    <citation type="submission" date="2025-09" db="UniProtKB">
        <authorList>
            <consortium name="Ensembl"/>
        </authorList>
    </citation>
    <scope>IDENTIFICATION</scope>
</reference>
<proteinExistence type="predicted"/>
<dbReference type="PANTHER" id="PTHR46591:SF1">
    <property type="entry name" value="ZINC FINGER FYVE DOMAIN-CONTAINING PROTEIN 26"/>
    <property type="match status" value="1"/>
</dbReference>
<dbReference type="Ensembl" id="ENSEBUT00000020830.1">
    <property type="protein sequence ID" value="ENSEBUP00000020254.1"/>
    <property type="gene ID" value="ENSEBUG00000012568.1"/>
</dbReference>
<dbReference type="Proteomes" id="UP000694388">
    <property type="component" value="Unplaced"/>
</dbReference>
<sequence length="166" mass="18076">MEEYGEAMKELQELDKTEVPVKLGENMSGVHLNKNPAGQDVLLGIARAAAAGVTTLSISGIVERLSTFVPAQFEIGKEEEECKARRCAKGRADNVLHWHLANVHPTAALTCDLACSAFVSWRSSQGLLELTEKRQLDYHDNCRGNSSAYTVGMSCHKCVPTRASDS</sequence>
<dbReference type="PANTHER" id="PTHR46591">
    <property type="entry name" value="ZINC FINGER FYVE DOMAIN-CONTAINING PROTEIN 26"/>
    <property type="match status" value="1"/>
</dbReference>
<reference evidence="1" key="1">
    <citation type="submission" date="2025-08" db="UniProtKB">
        <authorList>
            <consortium name="Ensembl"/>
        </authorList>
    </citation>
    <scope>IDENTIFICATION</scope>
</reference>
<dbReference type="GO" id="GO:0000281">
    <property type="term" value="P:mitotic cytokinesis"/>
    <property type="evidence" value="ECO:0007669"/>
    <property type="project" value="InterPro"/>
</dbReference>
<accession>A0A8C4QU19</accession>